<dbReference type="OrthoDB" id="2965336at2"/>
<accession>A0A0A3JCY6</accession>
<evidence type="ECO:0000313" key="3">
    <source>
        <dbReference type="Proteomes" id="UP000030437"/>
    </source>
</evidence>
<proteinExistence type="predicted"/>
<dbReference type="STRING" id="1220589.CD32_10475"/>
<dbReference type="Proteomes" id="UP000030437">
    <property type="component" value="Unassembled WGS sequence"/>
</dbReference>
<protein>
    <recommendedName>
        <fullName evidence="4">RNA polymerase sigma factor SigX</fullName>
    </recommendedName>
</protein>
<evidence type="ECO:0000313" key="2">
    <source>
        <dbReference type="EMBL" id="KGR84877.1"/>
    </source>
</evidence>
<keyword evidence="3" id="KW-1185">Reference proteome</keyword>
<keyword evidence="1" id="KW-0472">Membrane</keyword>
<comment type="caution">
    <text evidence="2">The sequence shown here is derived from an EMBL/GenBank/DDBJ whole genome shotgun (WGS) entry which is preliminary data.</text>
</comment>
<keyword evidence="1" id="KW-0812">Transmembrane</keyword>
<sequence>MKNEKWDDQQLEELLSKAPKIQDHRSKEDVFARLKEAGAFEEEPVQRSKKKSRKPFMLFGLTAALTLLTFGSVFYFSQSPSEEKSIASFDNEKADQQDKMLDTEEETAEIQEMAIRGMPEEDIRTSVYEEQLENASAFHLGLAGDDAESVPVTIVIPKEKLIEDFGKEEPTQVEMYNKYAAALDEQAAGFNELHPVKGTIEEQGKTVIHTLPDDHGYDESAGKTAVYTGMLTDTFGKNYEKVVMQNKDGTPVTFKEVGTPSEPIDLADSSRYSYFLDEQKKGTFLSPNFRQTFSTVTEALNYMKVEENDIYKTAILPGIDYHVTDGDVVKVSFTAPLDLDAVDSQQAMQMIEAMLLTASGFNKQILFENIVQTEWRGFRFTEPLPKPVGANELPVDLIEAK</sequence>
<evidence type="ECO:0000256" key="1">
    <source>
        <dbReference type="SAM" id="Phobius"/>
    </source>
</evidence>
<keyword evidence="1" id="KW-1133">Transmembrane helix</keyword>
<dbReference type="eggNOG" id="ENOG502ZBM9">
    <property type="taxonomic scope" value="Bacteria"/>
</dbReference>
<dbReference type="AlphaFoldDB" id="A0A0A3JCY6"/>
<organism evidence="2 3">
    <name type="scientific">Lysinibacillus odysseyi 34hs-1 = NBRC 100172</name>
    <dbReference type="NCBI Taxonomy" id="1220589"/>
    <lineage>
        <taxon>Bacteria</taxon>
        <taxon>Bacillati</taxon>
        <taxon>Bacillota</taxon>
        <taxon>Bacilli</taxon>
        <taxon>Bacillales</taxon>
        <taxon>Bacillaceae</taxon>
        <taxon>Lysinibacillus</taxon>
    </lineage>
</organism>
<gene>
    <name evidence="2" type="ORF">CD32_10475</name>
</gene>
<reference evidence="2 3" key="1">
    <citation type="submission" date="2014-02" db="EMBL/GenBank/DDBJ databases">
        <title>Draft genome sequence of Lysinibacillus odysseyi NBRC 100172.</title>
        <authorList>
            <person name="Zhang F."/>
            <person name="Wang G."/>
            <person name="Zhang L."/>
        </authorList>
    </citation>
    <scope>NUCLEOTIDE SEQUENCE [LARGE SCALE GENOMIC DNA]</scope>
    <source>
        <strain evidence="2 3">NBRC 100172</strain>
    </source>
</reference>
<name>A0A0A3JCY6_9BACI</name>
<dbReference type="EMBL" id="JPVP01000055">
    <property type="protein sequence ID" value="KGR84877.1"/>
    <property type="molecule type" value="Genomic_DNA"/>
</dbReference>
<evidence type="ECO:0008006" key="4">
    <source>
        <dbReference type="Google" id="ProtNLM"/>
    </source>
</evidence>
<dbReference type="RefSeq" id="WP_036154292.1">
    <property type="nucleotide sequence ID" value="NZ_AVCX01000006.1"/>
</dbReference>
<feature type="transmembrane region" description="Helical" evidence="1">
    <location>
        <begin position="56"/>
        <end position="76"/>
    </location>
</feature>